<proteinExistence type="predicted"/>
<reference evidence="1" key="1">
    <citation type="submission" date="2022-07" db="EMBL/GenBank/DDBJ databases">
        <title>Phylogenomic reconstructions and comparative analyses of Kickxellomycotina fungi.</title>
        <authorList>
            <person name="Reynolds N.K."/>
            <person name="Stajich J.E."/>
            <person name="Barry K."/>
            <person name="Grigoriev I.V."/>
            <person name="Crous P."/>
            <person name="Smith M.E."/>
        </authorList>
    </citation>
    <scope>NUCLEOTIDE SEQUENCE</scope>
    <source>
        <strain evidence="1">Benny 63K</strain>
    </source>
</reference>
<protein>
    <submittedName>
        <fullName evidence="1">Uncharacterized protein</fullName>
    </submittedName>
</protein>
<evidence type="ECO:0000313" key="1">
    <source>
        <dbReference type="EMBL" id="KAJ1897118.1"/>
    </source>
</evidence>
<keyword evidence="2" id="KW-1185">Reference proteome</keyword>
<dbReference type="EMBL" id="JANBPG010000365">
    <property type="protein sequence ID" value="KAJ1897118.1"/>
    <property type="molecule type" value="Genomic_DNA"/>
</dbReference>
<gene>
    <name evidence="1" type="ORF">LPJ66_003574</name>
</gene>
<comment type="caution">
    <text evidence="1">The sequence shown here is derived from an EMBL/GenBank/DDBJ whole genome shotgun (WGS) entry which is preliminary data.</text>
</comment>
<sequence length="175" mass="18647">MFSAVTRTGILNATRTPFSRAVAAQTTRAFVATPARRVDEPQSVVAERARKHRPVSPHLGIYQPQMSWILSGLHRNTGVVIYGAALVYTAAFGLAPMFGLDMSSVSVASTLAAAPGPLLIALKAFFSGCLSFHYFAGIRQMVWDAGKAVNNKAVFTTGYAIIAASALATGYLTFF</sequence>
<dbReference type="Proteomes" id="UP001150581">
    <property type="component" value="Unassembled WGS sequence"/>
</dbReference>
<accession>A0ACC1IKA8</accession>
<organism evidence="1 2">
    <name type="scientific">Kickxella alabastrina</name>
    <dbReference type="NCBI Taxonomy" id="61397"/>
    <lineage>
        <taxon>Eukaryota</taxon>
        <taxon>Fungi</taxon>
        <taxon>Fungi incertae sedis</taxon>
        <taxon>Zoopagomycota</taxon>
        <taxon>Kickxellomycotina</taxon>
        <taxon>Kickxellomycetes</taxon>
        <taxon>Kickxellales</taxon>
        <taxon>Kickxellaceae</taxon>
        <taxon>Kickxella</taxon>
    </lineage>
</organism>
<evidence type="ECO:0000313" key="2">
    <source>
        <dbReference type="Proteomes" id="UP001150581"/>
    </source>
</evidence>
<name>A0ACC1IKA8_9FUNG</name>